<dbReference type="Proteomes" id="UP000482155">
    <property type="component" value="Unassembled WGS sequence"/>
</dbReference>
<dbReference type="EMBL" id="JAAIVB010000078">
    <property type="protein sequence ID" value="NEX64200.1"/>
    <property type="molecule type" value="Genomic_DNA"/>
</dbReference>
<dbReference type="InterPro" id="IPR000836">
    <property type="entry name" value="PRTase_dom"/>
</dbReference>
<dbReference type="SUPFAM" id="SSF53271">
    <property type="entry name" value="PRTase-like"/>
    <property type="match status" value="1"/>
</dbReference>
<gene>
    <name evidence="3" type="ORF">G3574_24220</name>
</gene>
<comment type="caution">
    <text evidence="3">The sequence shown here is derived from an EMBL/GenBank/DDBJ whole genome shotgun (WGS) entry which is preliminary data.</text>
</comment>
<proteinExistence type="predicted"/>
<name>A0A6B3ST99_9BURK</name>
<dbReference type="InterPro" id="IPR029057">
    <property type="entry name" value="PRTase-like"/>
</dbReference>
<evidence type="ECO:0000259" key="2">
    <source>
        <dbReference type="Pfam" id="PF00156"/>
    </source>
</evidence>
<dbReference type="Gene3D" id="3.30.1310.20">
    <property type="entry name" value="PRTase-like"/>
    <property type="match status" value="1"/>
</dbReference>
<feature type="domain" description="Phosphoribosyltransferase" evidence="2">
    <location>
        <begin position="47"/>
        <end position="219"/>
    </location>
</feature>
<feature type="region of interest" description="Disordered" evidence="1">
    <location>
        <begin position="1"/>
        <end position="32"/>
    </location>
</feature>
<evidence type="ECO:0000313" key="4">
    <source>
        <dbReference type="Proteomes" id="UP000482155"/>
    </source>
</evidence>
<organism evidence="3 4">
    <name type="scientific">Noviherbaspirillum galbum</name>
    <dbReference type="NCBI Taxonomy" id="2709383"/>
    <lineage>
        <taxon>Bacteria</taxon>
        <taxon>Pseudomonadati</taxon>
        <taxon>Pseudomonadota</taxon>
        <taxon>Betaproteobacteria</taxon>
        <taxon>Burkholderiales</taxon>
        <taxon>Oxalobacteraceae</taxon>
        <taxon>Noviherbaspirillum</taxon>
    </lineage>
</organism>
<evidence type="ECO:0000256" key="1">
    <source>
        <dbReference type="SAM" id="MobiDB-lite"/>
    </source>
</evidence>
<reference evidence="3 4" key="1">
    <citation type="submission" date="2020-02" db="EMBL/GenBank/DDBJ databases">
        <authorList>
            <person name="Kim M.K."/>
        </authorList>
    </citation>
    <scope>NUCLEOTIDE SEQUENCE [LARGE SCALE GENOMIC DNA]</scope>
    <source>
        <strain evidence="3 4">17J57-3</strain>
    </source>
</reference>
<accession>A0A6B3ST99</accession>
<dbReference type="AlphaFoldDB" id="A0A6B3ST99"/>
<dbReference type="RefSeq" id="WP_163968108.1">
    <property type="nucleotide sequence ID" value="NZ_JAAIVB010000078.1"/>
</dbReference>
<dbReference type="Pfam" id="PF00156">
    <property type="entry name" value="Pribosyltran"/>
    <property type="match status" value="1"/>
</dbReference>
<protein>
    <submittedName>
        <fullName evidence="3">Phosphoribosyltransferase</fullName>
    </submittedName>
</protein>
<keyword evidence="3" id="KW-0328">Glycosyltransferase</keyword>
<evidence type="ECO:0000313" key="3">
    <source>
        <dbReference type="EMBL" id="NEX64200.1"/>
    </source>
</evidence>
<dbReference type="GO" id="GO:0016757">
    <property type="term" value="F:glycosyltransferase activity"/>
    <property type="evidence" value="ECO:0007669"/>
    <property type="project" value="UniProtKB-KW"/>
</dbReference>
<keyword evidence="3" id="KW-0808">Transferase</keyword>
<dbReference type="Gene3D" id="3.40.50.2020">
    <property type="match status" value="1"/>
</dbReference>
<dbReference type="CDD" id="cd06223">
    <property type="entry name" value="PRTases_typeI"/>
    <property type="match status" value="1"/>
</dbReference>
<keyword evidence="4" id="KW-1185">Reference proteome</keyword>
<sequence>MINPREATPRRPVIDPPGRGHSGDGGGRFRDRHDAGRRLAAALRPLALDSPLLLALPRGGVPVAAEIARALPADFDVLLVRKLSAPMHAELGIGAIVGGANSQPVLNRGLIDRLQVPDDYIEREVQRQREEINRRRRCYCGDRPPPVLAGRNVVVVDDGVATGSTMEAALRACRAEKAARVLFAVPVAPPDVAARLLSEADDGISLLMPEHFRSVGDFYDDFTQTTDEEVVALLGAAS</sequence>